<dbReference type="STRING" id="1886670.PTI45_02396"/>
<dbReference type="GO" id="GO:0008173">
    <property type="term" value="F:RNA methyltransferase activity"/>
    <property type="evidence" value="ECO:0007669"/>
    <property type="project" value="InterPro"/>
</dbReference>
<evidence type="ECO:0000256" key="2">
    <source>
        <dbReference type="ARBA" id="ARBA00022603"/>
    </source>
</evidence>
<name>A0A1E3L4V2_9BACL</name>
<keyword evidence="10" id="KW-1185">Reference proteome</keyword>
<dbReference type="PANTHER" id="PTHR22807">
    <property type="entry name" value="NOP2 YEAST -RELATED NOL1/NOP2/FMU SUN DOMAIN-CONTAINING"/>
    <property type="match status" value="1"/>
</dbReference>
<proteinExistence type="inferred from homology"/>
<comment type="caution">
    <text evidence="9">The sequence shown here is derived from an EMBL/GenBank/DDBJ whole genome shotgun (WGS) entry which is preliminary data.</text>
</comment>
<feature type="binding site" evidence="6">
    <location>
        <position position="180"/>
    </location>
    <ligand>
        <name>S-adenosyl-L-methionine</name>
        <dbReference type="ChEBI" id="CHEBI:59789"/>
    </ligand>
</feature>
<dbReference type="Gene3D" id="3.30.70.1170">
    <property type="entry name" value="Sun protein, domain 3"/>
    <property type="match status" value="1"/>
</dbReference>
<feature type="compositionally biased region" description="Basic and acidic residues" evidence="7">
    <location>
        <begin position="359"/>
        <end position="404"/>
    </location>
</feature>
<dbReference type="CDD" id="cd21147">
    <property type="entry name" value="RsmF_methylt_CTD1"/>
    <property type="match status" value="1"/>
</dbReference>
<protein>
    <submittedName>
        <fullName evidence="9">16S rRNA (Cytosine(967)-C(5))-methyltransferase</fullName>
        <ecNumber evidence="9">2.1.1.176</ecNumber>
    </submittedName>
</protein>
<sequence>MALQLPPLFVQRMQDLLGDEFQSFMDSYQQSPHAGIRINTLKITDQDFQHITPFALRPIPWCPTGYYVEEGTRPGKHPYYHAGLYYIQEPSAMAPVEALDVQPGDRVLDLCAAPGGKSTQIAAALQGQGILVTNDISADRTKALAKNMELYGVRNAVVLNETPEHIAEQFAGFFNKILVDAPCSGEGMFRKDEDMARQWVNHSVERCAMMQQDILNIVAKMLAPGGRVVYSTCTFAPEENERSIAVFLDQHAEFQVTPLQNAEHFAPGHSDWAQQVEHELQAGTSMLSGTALDVDHNESYQPVSTASLEQTAHSARLWPHLIEGEGHYICVLDHQGEAEPVANHPVMNINPQFTFSKTYTDKPKRAEKRPSTKDQHDWKSDRRSGKKSKDYRSDAKTPSSDHNESLSMTEVIQEFTDRELNLVWSQNWIHFGGRIYQSPITEQQLKGLKVVRPGWFVGTIKNGRFTPSHALATALQTTEAKRCIQLQSNTTEAISYLKGETLTIEEQRVERATDIPPKGYVLVCIDGYSVGWGKWLEGMLKNEYPAGWRWT</sequence>
<dbReference type="PROSITE" id="PS51686">
    <property type="entry name" value="SAM_MT_RSMB_NOP"/>
    <property type="match status" value="1"/>
</dbReference>
<evidence type="ECO:0000256" key="6">
    <source>
        <dbReference type="PROSITE-ProRule" id="PRU01023"/>
    </source>
</evidence>
<dbReference type="InterPro" id="IPR031340">
    <property type="entry name" value="RsmF_methylt_CI"/>
</dbReference>
<dbReference type="PANTHER" id="PTHR22807:SF30">
    <property type="entry name" value="28S RRNA (CYTOSINE(4447)-C(5))-METHYLTRANSFERASE-RELATED"/>
    <property type="match status" value="1"/>
</dbReference>
<evidence type="ECO:0000256" key="4">
    <source>
        <dbReference type="ARBA" id="ARBA00022691"/>
    </source>
</evidence>
<comment type="similarity">
    <text evidence="6">Belongs to the class I-like SAM-binding methyltransferase superfamily. RsmB/NOP family.</text>
</comment>
<reference evidence="9 10" key="1">
    <citation type="submission" date="2016-08" db="EMBL/GenBank/DDBJ databases">
        <title>Genome sequencing of Paenibacillus sp. TI45-13ar, isolated from Korean traditional nuruk.</title>
        <authorList>
            <person name="Kim S.-J."/>
        </authorList>
    </citation>
    <scope>NUCLEOTIDE SEQUENCE [LARGE SCALE GENOMIC DNA]</scope>
    <source>
        <strain evidence="9 10">TI45-13ar</strain>
    </source>
</reference>
<evidence type="ECO:0000313" key="9">
    <source>
        <dbReference type="EMBL" id="ODP28195.1"/>
    </source>
</evidence>
<dbReference type="Gene3D" id="2.30.130.60">
    <property type="match status" value="1"/>
</dbReference>
<dbReference type="AlphaFoldDB" id="A0A1E3L4V2"/>
<feature type="binding site" evidence="6">
    <location>
        <begin position="111"/>
        <end position="117"/>
    </location>
    <ligand>
        <name>S-adenosyl-L-methionine</name>
        <dbReference type="ChEBI" id="CHEBI:59789"/>
    </ligand>
</feature>
<dbReference type="Pfam" id="PF13636">
    <property type="entry name" value="Methyltranf_PUA"/>
    <property type="match status" value="1"/>
</dbReference>
<dbReference type="EC" id="2.1.1.176" evidence="9"/>
<dbReference type="Pfam" id="PF17126">
    <property type="entry name" value="RsmF_methylt_CI"/>
    <property type="match status" value="1"/>
</dbReference>
<dbReference type="EMBL" id="MDER01000041">
    <property type="protein sequence ID" value="ODP28195.1"/>
    <property type="molecule type" value="Genomic_DNA"/>
</dbReference>
<evidence type="ECO:0000256" key="1">
    <source>
        <dbReference type="ARBA" id="ARBA00022490"/>
    </source>
</evidence>
<feature type="binding site" evidence="6">
    <location>
        <position position="135"/>
    </location>
    <ligand>
        <name>S-adenosyl-L-methionine</name>
        <dbReference type="ChEBI" id="CHEBI:59789"/>
    </ligand>
</feature>
<keyword evidence="3 6" id="KW-0808">Transferase</keyword>
<dbReference type="Proteomes" id="UP000094578">
    <property type="component" value="Unassembled WGS sequence"/>
</dbReference>
<dbReference type="Gene3D" id="3.40.50.150">
    <property type="entry name" value="Vaccinia Virus protein VP39"/>
    <property type="match status" value="1"/>
</dbReference>
<evidence type="ECO:0000256" key="7">
    <source>
        <dbReference type="SAM" id="MobiDB-lite"/>
    </source>
</evidence>
<dbReference type="RefSeq" id="WP_069327816.1">
    <property type="nucleotide sequence ID" value="NZ_MDER01000041.1"/>
</dbReference>
<dbReference type="Pfam" id="PF01189">
    <property type="entry name" value="Methyltr_RsmB-F"/>
    <property type="match status" value="1"/>
</dbReference>
<dbReference type="PRINTS" id="PR02008">
    <property type="entry name" value="RCMTFAMILY"/>
</dbReference>
<evidence type="ECO:0000256" key="5">
    <source>
        <dbReference type="ARBA" id="ARBA00022884"/>
    </source>
</evidence>
<organism evidence="9 10">
    <name type="scientific">Paenibacillus nuruki</name>
    <dbReference type="NCBI Taxonomy" id="1886670"/>
    <lineage>
        <taxon>Bacteria</taxon>
        <taxon>Bacillati</taxon>
        <taxon>Bacillota</taxon>
        <taxon>Bacilli</taxon>
        <taxon>Bacillales</taxon>
        <taxon>Paenibacillaceae</taxon>
        <taxon>Paenibacillus</taxon>
    </lineage>
</organism>
<dbReference type="InterPro" id="IPR031341">
    <property type="entry name" value="Methyltr_RsmF_N"/>
</dbReference>
<dbReference type="CDD" id="cd02440">
    <property type="entry name" value="AdoMet_MTases"/>
    <property type="match status" value="1"/>
</dbReference>
<dbReference type="PATRIC" id="fig|1886670.3.peg.2439"/>
<feature type="region of interest" description="Disordered" evidence="7">
    <location>
        <begin position="354"/>
        <end position="405"/>
    </location>
</feature>
<accession>A0A1E3L4V2</accession>
<keyword evidence="4 6" id="KW-0949">S-adenosyl-L-methionine</keyword>
<keyword evidence="1" id="KW-0963">Cytoplasm</keyword>
<feature type="domain" description="SAM-dependent MTase RsmB/NOP-type" evidence="8">
    <location>
        <begin position="24"/>
        <end position="335"/>
    </location>
</feature>
<feature type="active site" description="Nucleophile" evidence="6">
    <location>
        <position position="233"/>
    </location>
</feature>
<dbReference type="InterPro" id="IPR001678">
    <property type="entry name" value="MeTrfase_RsmB-F_NOP2_dom"/>
</dbReference>
<keyword evidence="2 6" id="KW-0489">Methyltransferase</keyword>
<dbReference type="InterPro" id="IPR029063">
    <property type="entry name" value="SAM-dependent_MTases_sf"/>
</dbReference>
<dbReference type="InterPro" id="IPR049560">
    <property type="entry name" value="MeTrfase_RsmB-F_NOP2_cat"/>
</dbReference>
<evidence type="ECO:0000313" key="10">
    <source>
        <dbReference type="Proteomes" id="UP000094578"/>
    </source>
</evidence>
<evidence type="ECO:0000259" key="8">
    <source>
        <dbReference type="PROSITE" id="PS51686"/>
    </source>
</evidence>
<dbReference type="GO" id="GO:0003723">
    <property type="term" value="F:RNA binding"/>
    <property type="evidence" value="ECO:0007669"/>
    <property type="project" value="UniProtKB-UniRule"/>
</dbReference>
<dbReference type="Pfam" id="PF17125">
    <property type="entry name" value="Methyltr_RsmF_N"/>
    <property type="match status" value="1"/>
</dbReference>
<keyword evidence="5 6" id="KW-0694">RNA-binding</keyword>
<dbReference type="InterPro" id="IPR027391">
    <property type="entry name" value="Nol1_Nop2_Fmu_2"/>
</dbReference>
<comment type="caution">
    <text evidence="6">Lacks conserved residue(s) required for the propagation of feature annotation.</text>
</comment>
<evidence type="ECO:0000256" key="3">
    <source>
        <dbReference type="ARBA" id="ARBA00022679"/>
    </source>
</evidence>
<dbReference type="SUPFAM" id="SSF53335">
    <property type="entry name" value="S-adenosyl-L-methionine-dependent methyltransferases"/>
    <property type="match status" value="1"/>
</dbReference>
<dbReference type="GO" id="GO:0001510">
    <property type="term" value="P:RNA methylation"/>
    <property type="evidence" value="ECO:0007669"/>
    <property type="project" value="InterPro"/>
</dbReference>
<gene>
    <name evidence="9" type="primary">rsmB</name>
    <name evidence="9" type="ORF">PTI45_02396</name>
</gene>
<dbReference type="InterPro" id="IPR023267">
    <property type="entry name" value="RCMT"/>
</dbReference>